<comment type="caution">
    <text evidence="5">The sequence shown here is derived from an EMBL/GenBank/DDBJ whole genome shotgun (WGS) entry which is preliminary data.</text>
</comment>
<evidence type="ECO:0000256" key="3">
    <source>
        <dbReference type="ARBA" id="ARBA00023295"/>
    </source>
</evidence>
<protein>
    <submittedName>
        <fullName evidence="5">Uncharacterized protein</fullName>
    </submittedName>
</protein>
<accession>A0A9W9YB57</accession>
<name>A0A9W9YB57_9CNID</name>
<dbReference type="PANTHER" id="PTHR31297">
    <property type="entry name" value="GLUCAN ENDO-1,6-BETA-GLUCOSIDASE B"/>
    <property type="match status" value="1"/>
</dbReference>
<keyword evidence="2" id="KW-0119">Carbohydrate metabolism</keyword>
<evidence type="ECO:0000256" key="4">
    <source>
        <dbReference type="ARBA" id="ARBA00023326"/>
    </source>
</evidence>
<keyword evidence="3" id="KW-0326">Glycosidase</keyword>
<keyword evidence="4" id="KW-0624">Polysaccharide degradation</keyword>
<dbReference type="Proteomes" id="UP001163046">
    <property type="component" value="Unassembled WGS sequence"/>
</dbReference>
<evidence type="ECO:0000313" key="5">
    <source>
        <dbReference type="EMBL" id="KAJ7321513.1"/>
    </source>
</evidence>
<sequence>MRVLPAKAFMDYSPVMARSWLQTVKHSLRSSTILQGDDAGDINTPSFNMQALPCPSVLSATEEPMKKYSEENIKDVHDKGFRNLRLRCRADLYSYNYTATNFTWFLGNLTIVVDDCLKTTPNKKLDGPKFWEEDGDPKGQQNVRDAISYATDFTDKTGLLTYLGAWMPQDNKKGELREEEVINFARFFVTELRDLNIPWSLNVLDRYYDTKKKTWLTEKQKIYKHALNMSRVLDNIREVMP</sequence>
<evidence type="ECO:0000256" key="2">
    <source>
        <dbReference type="ARBA" id="ARBA00023277"/>
    </source>
</evidence>
<dbReference type="GO" id="GO:0005576">
    <property type="term" value="C:extracellular region"/>
    <property type="evidence" value="ECO:0007669"/>
    <property type="project" value="TreeGrafter"/>
</dbReference>
<organism evidence="5 6">
    <name type="scientific">Desmophyllum pertusum</name>
    <dbReference type="NCBI Taxonomy" id="174260"/>
    <lineage>
        <taxon>Eukaryota</taxon>
        <taxon>Metazoa</taxon>
        <taxon>Cnidaria</taxon>
        <taxon>Anthozoa</taxon>
        <taxon>Hexacorallia</taxon>
        <taxon>Scleractinia</taxon>
        <taxon>Caryophylliina</taxon>
        <taxon>Caryophylliidae</taxon>
        <taxon>Desmophyllum</taxon>
    </lineage>
</organism>
<dbReference type="OrthoDB" id="6065048at2759"/>
<gene>
    <name evidence="5" type="ORF">OS493_034568</name>
</gene>
<proteinExistence type="predicted"/>
<dbReference type="GO" id="GO:0009986">
    <property type="term" value="C:cell surface"/>
    <property type="evidence" value="ECO:0007669"/>
    <property type="project" value="TreeGrafter"/>
</dbReference>
<evidence type="ECO:0000256" key="1">
    <source>
        <dbReference type="ARBA" id="ARBA00022801"/>
    </source>
</evidence>
<dbReference type="PANTHER" id="PTHR31297:SF41">
    <property type="entry name" value="ENDOGLUCANASE, PUTATIVE (AFU_ORTHOLOGUE AFUA_5G01830)-RELATED"/>
    <property type="match status" value="1"/>
</dbReference>
<keyword evidence="6" id="KW-1185">Reference proteome</keyword>
<reference evidence="5" key="1">
    <citation type="submission" date="2023-01" db="EMBL/GenBank/DDBJ databases">
        <title>Genome assembly of the deep-sea coral Lophelia pertusa.</title>
        <authorList>
            <person name="Herrera S."/>
            <person name="Cordes E."/>
        </authorList>
    </citation>
    <scope>NUCLEOTIDE SEQUENCE</scope>
    <source>
        <strain evidence="5">USNM1676648</strain>
        <tissue evidence="5">Polyp</tissue>
    </source>
</reference>
<dbReference type="GO" id="GO:0008422">
    <property type="term" value="F:beta-glucosidase activity"/>
    <property type="evidence" value="ECO:0007669"/>
    <property type="project" value="TreeGrafter"/>
</dbReference>
<evidence type="ECO:0000313" key="6">
    <source>
        <dbReference type="Proteomes" id="UP001163046"/>
    </source>
</evidence>
<dbReference type="InterPro" id="IPR050386">
    <property type="entry name" value="Glycosyl_hydrolase_5"/>
</dbReference>
<dbReference type="EMBL" id="MU827826">
    <property type="protein sequence ID" value="KAJ7321513.1"/>
    <property type="molecule type" value="Genomic_DNA"/>
</dbReference>
<keyword evidence="1" id="KW-0378">Hydrolase</keyword>
<dbReference type="AlphaFoldDB" id="A0A9W9YB57"/>
<dbReference type="GO" id="GO:0009251">
    <property type="term" value="P:glucan catabolic process"/>
    <property type="evidence" value="ECO:0007669"/>
    <property type="project" value="TreeGrafter"/>
</dbReference>